<comment type="caution">
    <text evidence="1">The sequence shown here is derived from an EMBL/GenBank/DDBJ whole genome shotgun (WGS) entry which is preliminary data.</text>
</comment>
<dbReference type="Proteomes" id="UP000031012">
    <property type="component" value="Unassembled WGS sequence"/>
</dbReference>
<proteinExistence type="predicted"/>
<organism evidence="1 2">
    <name type="scientific">Acinetobacter oleivorans</name>
    <dbReference type="NCBI Taxonomy" id="1148157"/>
    <lineage>
        <taxon>Bacteria</taxon>
        <taxon>Pseudomonadati</taxon>
        <taxon>Pseudomonadota</taxon>
        <taxon>Gammaproteobacteria</taxon>
        <taxon>Moraxellales</taxon>
        <taxon>Moraxellaceae</taxon>
        <taxon>Acinetobacter</taxon>
    </lineage>
</organism>
<sequence>MSKDKKDVSGSHVEKPKNRLTLDKVKALSGMVVSKVDTSIGKIFLFPLTLGAIEKYRNIDEELAVERVREFLPIISSLSSDKSETKITTDQIAQLSDKEIDLISEAYALSNQFKLLQESGENGKEFVRVEGESYIEFLDRLLQEEVKSINQMYAQGISSTQGIFDQVRKSTLELGKSWQQYEQLKKNCFAIYTYVSRA</sequence>
<name>A0A0B2UD46_9GAMM</name>
<dbReference type="AlphaFoldDB" id="A0A0B2UD46"/>
<dbReference type="EMBL" id="JHQK01000005">
    <property type="protein sequence ID" value="KHN67258.1"/>
    <property type="molecule type" value="Genomic_DNA"/>
</dbReference>
<evidence type="ECO:0000313" key="1">
    <source>
        <dbReference type="EMBL" id="KHN67258.1"/>
    </source>
</evidence>
<reference evidence="1 2" key="1">
    <citation type="submission" date="2014-03" db="EMBL/GenBank/DDBJ databases">
        <title>Genome sequence of the diesel-degrader and plant-growth promoter Acinetobacter oleivorans PF-1 isolated from the roots of poplar tree.</title>
        <authorList>
            <person name="Gkorezis P."/>
            <person name="van Hamme J."/>
            <person name="Rineau F."/>
            <person name="Vangronsveld J."/>
            <person name="Francetti A."/>
        </authorList>
    </citation>
    <scope>NUCLEOTIDE SEQUENCE [LARGE SCALE GENOMIC DNA]</scope>
    <source>
        <strain evidence="1 2">PF1</strain>
    </source>
</reference>
<gene>
    <name evidence="1" type="ORF">DH17_14655</name>
</gene>
<accession>A0A0B2UD46</accession>
<protein>
    <submittedName>
        <fullName evidence="1">Uncharacterized protein</fullName>
    </submittedName>
</protein>
<evidence type="ECO:0000313" key="2">
    <source>
        <dbReference type="Proteomes" id="UP000031012"/>
    </source>
</evidence>